<proteinExistence type="predicted"/>
<sequence>MGQVGSILDHLEPVPVNITSTKLYVHAQDVKVLNPKYLKFPFIDDKETIEYVFGSRVMFIMRGLPGSGKSTLARAIKGTYPDSVLCSADDFMLNNRFQYDRDRLHDAQVSCQQKARHACEDGVNVVVVDNSSVRKWELDYYLELAMENCYVVVVVEPRTPWKWDPEQLAKKNTHKVNMEVMFAKLEMWDTIVPLYFGWFLNTVDSCILSLVGQAHLEECLGKVPEFAEGLQELQQCRRT</sequence>
<gene>
    <name evidence="1" type="ORF">PR048_031219</name>
</gene>
<protein>
    <recommendedName>
        <fullName evidence="3">2',3'-cyclic-nucleotide 3'-phosphodiesterase</fullName>
    </recommendedName>
</protein>
<dbReference type="Gene3D" id="3.40.50.300">
    <property type="entry name" value="P-loop containing nucleotide triphosphate hydrolases"/>
    <property type="match status" value="1"/>
</dbReference>
<keyword evidence="2" id="KW-1185">Reference proteome</keyword>
<dbReference type="Pfam" id="PF13671">
    <property type="entry name" value="AAA_33"/>
    <property type="match status" value="1"/>
</dbReference>
<dbReference type="InterPro" id="IPR008431">
    <property type="entry name" value="CNPase"/>
</dbReference>
<accession>A0ABQ9G7S0</accession>
<dbReference type="EMBL" id="JARBHB010000015">
    <property type="protein sequence ID" value="KAJ8867418.1"/>
    <property type="molecule type" value="Genomic_DNA"/>
</dbReference>
<reference evidence="1 2" key="1">
    <citation type="submission" date="2023-02" db="EMBL/GenBank/DDBJ databases">
        <title>LHISI_Scaffold_Assembly.</title>
        <authorList>
            <person name="Stuart O.P."/>
            <person name="Cleave R."/>
            <person name="Magrath M.J.L."/>
            <person name="Mikheyev A.S."/>
        </authorList>
    </citation>
    <scope>NUCLEOTIDE SEQUENCE [LARGE SCALE GENOMIC DNA]</scope>
    <source>
        <strain evidence="1">Daus_M_001</strain>
        <tissue evidence="1">Leg muscle</tissue>
    </source>
</reference>
<name>A0ABQ9G7S0_9NEOP</name>
<evidence type="ECO:0000313" key="2">
    <source>
        <dbReference type="Proteomes" id="UP001159363"/>
    </source>
</evidence>
<dbReference type="InterPro" id="IPR027417">
    <property type="entry name" value="P-loop_NTPase"/>
</dbReference>
<dbReference type="PANTHER" id="PTHR10156:SF0">
    <property type="entry name" value="2',3'-CYCLIC-NUCLEOTIDE 3'-PHOSPHODIESTERASE"/>
    <property type="match status" value="1"/>
</dbReference>
<evidence type="ECO:0000313" key="1">
    <source>
        <dbReference type="EMBL" id="KAJ8867418.1"/>
    </source>
</evidence>
<evidence type="ECO:0008006" key="3">
    <source>
        <dbReference type="Google" id="ProtNLM"/>
    </source>
</evidence>
<organism evidence="1 2">
    <name type="scientific">Dryococelus australis</name>
    <dbReference type="NCBI Taxonomy" id="614101"/>
    <lineage>
        <taxon>Eukaryota</taxon>
        <taxon>Metazoa</taxon>
        <taxon>Ecdysozoa</taxon>
        <taxon>Arthropoda</taxon>
        <taxon>Hexapoda</taxon>
        <taxon>Insecta</taxon>
        <taxon>Pterygota</taxon>
        <taxon>Neoptera</taxon>
        <taxon>Polyneoptera</taxon>
        <taxon>Phasmatodea</taxon>
        <taxon>Verophasmatodea</taxon>
        <taxon>Anareolatae</taxon>
        <taxon>Phasmatidae</taxon>
        <taxon>Eurycanthinae</taxon>
        <taxon>Dryococelus</taxon>
    </lineage>
</organism>
<dbReference type="Gene3D" id="3.90.1740.10">
    <property type="entry name" value="2',3'-cyclic nucleotide 3'-phosphodiesterase superfamily"/>
    <property type="match status" value="1"/>
</dbReference>
<dbReference type="PANTHER" id="PTHR10156">
    <property type="entry name" value="2',3'-CYCLIC-NUCLEOTIDE 3'-PHOSPHODIESTERASE"/>
    <property type="match status" value="1"/>
</dbReference>
<comment type="caution">
    <text evidence="1">The sequence shown here is derived from an EMBL/GenBank/DDBJ whole genome shotgun (WGS) entry which is preliminary data.</text>
</comment>
<dbReference type="SUPFAM" id="SSF52540">
    <property type="entry name" value="P-loop containing nucleoside triphosphate hydrolases"/>
    <property type="match status" value="1"/>
</dbReference>
<dbReference type="Proteomes" id="UP001159363">
    <property type="component" value="Chromosome 14"/>
</dbReference>